<proteinExistence type="predicted"/>
<evidence type="ECO:0000313" key="2">
    <source>
        <dbReference type="Proteomes" id="UP000002171"/>
    </source>
</evidence>
<name>A0A7U8C6K2_NEPCE</name>
<dbReference type="Proteomes" id="UP000002171">
    <property type="component" value="Unassembled WGS sequence"/>
</dbReference>
<gene>
    <name evidence="1" type="ORF">MED92_14393</name>
</gene>
<dbReference type="RefSeq" id="WP_007020544.1">
    <property type="nucleotide sequence ID" value="NZ_CH724125.1"/>
</dbReference>
<dbReference type="EC" id="3.5.4.13" evidence="1"/>
<evidence type="ECO:0000313" key="1">
    <source>
        <dbReference type="EMBL" id="EAR62234.1"/>
    </source>
</evidence>
<sequence>MKVALSTQQVTPVYPGKPLYTQSSASVYQKQKEGTNFKEEFSQIHVKERSDGYQIALASAMALYNDKHTEPELKSYHFDNKREIIRRMKQPPRILDLRV</sequence>
<comment type="caution">
    <text evidence="1">The sequence shown here is derived from an EMBL/GenBank/DDBJ whole genome shotgun (WGS) entry which is preliminary data.</text>
</comment>
<accession>A0A7U8C6K2</accession>
<dbReference type="GO" id="GO:0008829">
    <property type="term" value="F:dCTP deaminase activity"/>
    <property type="evidence" value="ECO:0007669"/>
    <property type="project" value="UniProtKB-EC"/>
</dbReference>
<protein>
    <submittedName>
        <fullName evidence="1">Deoxycytidine triphosphate deaminase</fullName>
        <ecNumber evidence="1">3.5.4.13</ecNumber>
    </submittedName>
</protein>
<keyword evidence="2" id="KW-1185">Reference proteome</keyword>
<dbReference type="AlphaFoldDB" id="A0A7U8C6K2"/>
<organism evidence="1 2">
    <name type="scientific">Neptuniibacter caesariensis</name>
    <dbReference type="NCBI Taxonomy" id="207954"/>
    <lineage>
        <taxon>Bacteria</taxon>
        <taxon>Pseudomonadati</taxon>
        <taxon>Pseudomonadota</taxon>
        <taxon>Gammaproteobacteria</taxon>
        <taxon>Oceanospirillales</taxon>
        <taxon>Oceanospirillaceae</taxon>
        <taxon>Neptuniibacter</taxon>
    </lineage>
</organism>
<reference evidence="1 2" key="1">
    <citation type="submission" date="2006-02" db="EMBL/GenBank/DDBJ databases">
        <authorList>
            <person name="Pinhassi J."/>
            <person name="Pedros-Alio C."/>
            <person name="Ferriera S."/>
            <person name="Johnson J."/>
            <person name="Kravitz S."/>
            <person name="Halpern A."/>
            <person name="Remington K."/>
            <person name="Beeson K."/>
            <person name="Tran B."/>
            <person name="Rogers Y.-H."/>
            <person name="Friedman R."/>
            <person name="Venter J.C."/>
        </authorList>
    </citation>
    <scope>NUCLEOTIDE SEQUENCE [LARGE SCALE GENOMIC DNA]</scope>
    <source>
        <strain evidence="1 2">MED92</strain>
    </source>
</reference>
<dbReference type="EMBL" id="AAOW01000003">
    <property type="protein sequence ID" value="EAR62234.1"/>
    <property type="molecule type" value="Genomic_DNA"/>
</dbReference>
<keyword evidence="1" id="KW-0378">Hydrolase</keyword>